<protein>
    <recommendedName>
        <fullName evidence="6">Root meristem growth factor 9</fullName>
    </recommendedName>
</protein>
<accession>A0A8T1R1S3</accession>
<proteinExistence type="predicted"/>
<feature type="chain" id="PRO_5035820304" description="Root meristem growth factor 9" evidence="2">
    <location>
        <begin position="26"/>
        <end position="73"/>
    </location>
</feature>
<organism evidence="3 5">
    <name type="scientific">Carya illinoinensis</name>
    <name type="common">Pecan</name>
    <dbReference type="NCBI Taxonomy" id="32201"/>
    <lineage>
        <taxon>Eukaryota</taxon>
        <taxon>Viridiplantae</taxon>
        <taxon>Streptophyta</taxon>
        <taxon>Embryophyta</taxon>
        <taxon>Tracheophyta</taxon>
        <taxon>Spermatophyta</taxon>
        <taxon>Magnoliopsida</taxon>
        <taxon>eudicotyledons</taxon>
        <taxon>Gunneridae</taxon>
        <taxon>Pentapetalae</taxon>
        <taxon>rosids</taxon>
        <taxon>fabids</taxon>
        <taxon>Fagales</taxon>
        <taxon>Juglandaceae</taxon>
        <taxon>Carya</taxon>
    </lineage>
</organism>
<feature type="region of interest" description="Disordered" evidence="1">
    <location>
        <begin position="42"/>
        <end position="73"/>
    </location>
</feature>
<sequence>MSACKRCLLLVAFVLLCFTSITVRARSLQAATNEAPKVHVDLSTPKQDGVGDSDDNILAMDYTPTKKKPPIHN</sequence>
<dbReference type="OrthoDB" id="1625577at2759"/>
<reference evidence="3" key="1">
    <citation type="submission" date="2020-12" db="EMBL/GenBank/DDBJ databases">
        <title>WGS assembly of Carya illinoinensis cv. Pawnee.</title>
        <authorList>
            <person name="Platts A."/>
            <person name="Shu S."/>
            <person name="Wright S."/>
            <person name="Barry K."/>
            <person name="Edger P."/>
            <person name="Pires J.C."/>
            <person name="Schmutz J."/>
        </authorList>
    </citation>
    <scope>NUCLEOTIDE SEQUENCE</scope>
    <source>
        <tissue evidence="3">Leaf</tissue>
    </source>
</reference>
<comment type="caution">
    <text evidence="3">The sequence shown here is derived from an EMBL/GenBank/DDBJ whole genome shotgun (WGS) entry which is preliminary data.</text>
</comment>
<dbReference type="EMBL" id="CM031827">
    <property type="protein sequence ID" value="KAG6721763.1"/>
    <property type="molecule type" value="Genomic_DNA"/>
</dbReference>
<dbReference type="InterPro" id="IPR049306">
    <property type="entry name" value="GLV1-2"/>
</dbReference>
<gene>
    <name evidence="3" type="ORF">CIPAW_03G131600</name>
    <name evidence="4" type="ORF">I3842_03G127800</name>
</gene>
<dbReference type="Proteomes" id="UP000811609">
    <property type="component" value="Chromosome 3"/>
</dbReference>
<evidence type="ECO:0000256" key="1">
    <source>
        <dbReference type="SAM" id="MobiDB-lite"/>
    </source>
</evidence>
<name>A0A8T1R1S3_CARIL</name>
<evidence type="ECO:0008006" key="6">
    <source>
        <dbReference type="Google" id="ProtNLM"/>
    </source>
</evidence>
<dbReference type="EMBL" id="CM031811">
    <property type="protein sequence ID" value="KAG6660826.1"/>
    <property type="molecule type" value="Genomic_DNA"/>
</dbReference>
<evidence type="ECO:0000256" key="2">
    <source>
        <dbReference type="SAM" id="SignalP"/>
    </source>
</evidence>
<dbReference type="Proteomes" id="UP000811246">
    <property type="component" value="Chromosome 3"/>
</dbReference>
<evidence type="ECO:0000313" key="5">
    <source>
        <dbReference type="Proteomes" id="UP000811609"/>
    </source>
</evidence>
<dbReference type="Pfam" id="PF21529">
    <property type="entry name" value="GLV1-2"/>
    <property type="match status" value="1"/>
</dbReference>
<evidence type="ECO:0000313" key="3">
    <source>
        <dbReference type="EMBL" id="KAG6660826.1"/>
    </source>
</evidence>
<evidence type="ECO:0000313" key="4">
    <source>
        <dbReference type="EMBL" id="KAG6721763.1"/>
    </source>
</evidence>
<dbReference type="AlphaFoldDB" id="A0A8T1R1S3"/>
<feature type="signal peptide" evidence="2">
    <location>
        <begin position="1"/>
        <end position="25"/>
    </location>
</feature>
<reference evidence="4" key="2">
    <citation type="submission" date="2021-01" db="EMBL/GenBank/DDBJ databases">
        <authorList>
            <person name="Lovell J.T."/>
            <person name="Bentley N."/>
            <person name="Bhattarai G."/>
            <person name="Jenkins J.W."/>
            <person name="Sreedasyam A."/>
            <person name="Alarcon Y."/>
            <person name="Bock C."/>
            <person name="Boston L."/>
            <person name="Carlson J."/>
            <person name="Cervantes K."/>
            <person name="Clermont K."/>
            <person name="Krom N."/>
            <person name="Kubenka K."/>
            <person name="Mamidi S."/>
            <person name="Mattison C."/>
            <person name="Monteros M."/>
            <person name="Pisani C."/>
            <person name="Plott C."/>
            <person name="Rajasekar S."/>
            <person name="Rhein H.S."/>
            <person name="Rohla C."/>
            <person name="Song M."/>
            <person name="Hilaire R.S."/>
            <person name="Shu S."/>
            <person name="Wells L."/>
            <person name="Wang X."/>
            <person name="Webber J."/>
            <person name="Heerema R.J."/>
            <person name="Klein P."/>
            <person name="Conner P."/>
            <person name="Grauke L."/>
            <person name="Grimwood J."/>
            <person name="Schmutz J."/>
            <person name="Randall J.J."/>
        </authorList>
    </citation>
    <scope>NUCLEOTIDE SEQUENCE</scope>
    <source>
        <tissue evidence="4">Leaf</tissue>
    </source>
</reference>
<keyword evidence="2" id="KW-0732">Signal</keyword>
<keyword evidence="5" id="KW-1185">Reference proteome</keyword>